<organism evidence="2 3">
    <name type="scientific">Petrolisthes cinctipes</name>
    <name type="common">Flat porcelain crab</name>
    <dbReference type="NCBI Taxonomy" id="88211"/>
    <lineage>
        <taxon>Eukaryota</taxon>
        <taxon>Metazoa</taxon>
        <taxon>Ecdysozoa</taxon>
        <taxon>Arthropoda</taxon>
        <taxon>Crustacea</taxon>
        <taxon>Multicrustacea</taxon>
        <taxon>Malacostraca</taxon>
        <taxon>Eumalacostraca</taxon>
        <taxon>Eucarida</taxon>
        <taxon>Decapoda</taxon>
        <taxon>Pleocyemata</taxon>
        <taxon>Anomura</taxon>
        <taxon>Galatheoidea</taxon>
        <taxon>Porcellanidae</taxon>
        <taxon>Petrolisthes</taxon>
    </lineage>
</organism>
<dbReference type="EMBL" id="JAWQEG010005501">
    <property type="protein sequence ID" value="KAK3857817.1"/>
    <property type="molecule type" value="Genomic_DNA"/>
</dbReference>
<keyword evidence="3" id="KW-1185">Reference proteome</keyword>
<evidence type="ECO:0000256" key="1">
    <source>
        <dbReference type="SAM" id="MobiDB-lite"/>
    </source>
</evidence>
<reference evidence="2" key="1">
    <citation type="submission" date="2023-10" db="EMBL/GenBank/DDBJ databases">
        <title>Genome assemblies of two species of porcelain crab, Petrolisthes cinctipes and Petrolisthes manimaculis (Anomura: Porcellanidae).</title>
        <authorList>
            <person name="Angst P."/>
        </authorList>
    </citation>
    <scope>NUCLEOTIDE SEQUENCE</scope>
    <source>
        <strain evidence="2">PB745_01</strain>
        <tissue evidence="2">Gill</tissue>
    </source>
</reference>
<gene>
    <name evidence="2" type="ORF">Pcinc_035952</name>
</gene>
<feature type="region of interest" description="Disordered" evidence="1">
    <location>
        <begin position="18"/>
        <end position="44"/>
    </location>
</feature>
<proteinExistence type="predicted"/>
<sequence length="82" mass="9065">MLSSAQVFTGDHHAFTGCTSVGPGTQVDELDGGTKRGSGIRSNSPQLKHQVIAWREETLPLFIRPETRMLHLAPILRLEIAW</sequence>
<evidence type="ECO:0000313" key="3">
    <source>
        <dbReference type="Proteomes" id="UP001286313"/>
    </source>
</evidence>
<name>A0AAE1EMG6_PETCI</name>
<evidence type="ECO:0000313" key="2">
    <source>
        <dbReference type="EMBL" id="KAK3857817.1"/>
    </source>
</evidence>
<dbReference type="Proteomes" id="UP001286313">
    <property type="component" value="Unassembled WGS sequence"/>
</dbReference>
<protein>
    <submittedName>
        <fullName evidence="2">Uncharacterized protein</fullName>
    </submittedName>
</protein>
<dbReference type="AlphaFoldDB" id="A0AAE1EMG6"/>
<accession>A0AAE1EMG6</accession>
<comment type="caution">
    <text evidence="2">The sequence shown here is derived from an EMBL/GenBank/DDBJ whole genome shotgun (WGS) entry which is preliminary data.</text>
</comment>